<dbReference type="Bgee" id="ENSGGOG00000034990">
    <property type="expression patterns" value="Expressed in cerebellum"/>
</dbReference>
<dbReference type="Proteomes" id="UP000001519">
    <property type="component" value="Chromosome 1"/>
</dbReference>
<keyword evidence="2 6" id="KW-0645">Protease</keyword>
<dbReference type="CDD" id="cd00044">
    <property type="entry name" value="CysPc"/>
    <property type="match status" value="1"/>
</dbReference>
<dbReference type="SMART" id="SM00054">
    <property type="entry name" value="EFh"/>
    <property type="match status" value="2"/>
</dbReference>
<dbReference type="OMA" id="SGEPCCT"/>
<reference evidence="10" key="1">
    <citation type="submission" date="2011-05" db="EMBL/GenBank/DDBJ databases">
        <title>Insights into the evolution of the great apes provided by the gorilla genome.</title>
        <authorList>
            <person name="Scally A."/>
        </authorList>
    </citation>
    <scope>NUCLEOTIDE SEQUENCE [LARGE SCALE GENOMIC DNA]</scope>
</reference>
<dbReference type="InterPro" id="IPR038765">
    <property type="entry name" value="Papain-like_cys_pep_sf"/>
</dbReference>
<evidence type="ECO:0000256" key="1">
    <source>
        <dbReference type="ARBA" id="ARBA00007623"/>
    </source>
</evidence>
<dbReference type="GO" id="GO:0005737">
    <property type="term" value="C:cytoplasm"/>
    <property type="evidence" value="ECO:0000318"/>
    <property type="project" value="GO_Central"/>
</dbReference>
<dbReference type="SUPFAM" id="SSF54001">
    <property type="entry name" value="Cysteine proteinases"/>
    <property type="match status" value="1"/>
</dbReference>
<dbReference type="Gene3D" id="2.60.120.380">
    <property type="match status" value="1"/>
</dbReference>
<dbReference type="GeneTree" id="ENSGT00940000160090"/>
<reference evidence="9" key="4">
    <citation type="submission" date="2025-09" db="UniProtKB">
        <authorList>
            <consortium name="Ensembl"/>
        </authorList>
    </citation>
    <scope>IDENTIFICATION</scope>
</reference>
<dbReference type="SUPFAM" id="SSF49758">
    <property type="entry name" value="Calpain large subunit, middle domain (domain III)"/>
    <property type="match status" value="1"/>
</dbReference>
<keyword evidence="3 6" id="KW-0378">Hydrolase</keyword>
<reference evidence="9" key="3">
    <citation type="submission" date="2025-08" db="UniProtKB">
        <authorList>
            <consortium name="Ensembl"/>
        </authorList>
    </citation>
    <scope>IDENTIFICATION</scope>
</reference>
<evidence type="ECO:0000313" key="10">
    <source>
        <dbReference type="Proteomes" id="UP000001519"/>
    </source>
</evidence>
<dbReference type="PANTHER" id="PTHR10183">
    <property type="entry name" value="CALPAIN"/>
    <property type="match status" value="1"/>
</dbReference>
<dbReference type="FunFam" id="3.90.70.10:FF:000001">
    <property type="entry name" value="Calpain-1 catalytic subunit"/>
    <property type="match status" value="1"/>
</dbReference>
<dbReference type="Ensembl" id="ENSGGOT00000057145.1">
    <property type="protein sequence ID" value="ENSGGOP00000030133.1"/>
    <property type="gene ID" value="ENSGGOG00000034990.2"/>
</dbReference>
<sequence length="632" mass="71246">MAAQAAGVSRQRAATEGLGSNQNALKYLGQDFKTLRQQCLNSGVLFKDPEFPACPSALGYKDLGPGSPQTQGIIWKRPTELCPSPQFIIGGATRTDICQGGLGDCWLLAAIASLTLNEELLYRVVPRDQDFQENYAGIFHFQFWQYGEWVEVVIDDRLPTKNGQLLFLHSEQGNEFWSALLEKAYAKLNGCYEALAGGSTVEGFEDFTGGISEFYDLKKPPANLYQIIRKALRAGSLLGCSIDVSSAAEAEAITSQKLVKSHAYSVTGVEEVNFQGHPEKLIRLRNPWGEVEWSGAWSDDAPEWNHIDPRRKEELDKKVEDGEFWMSLSDFVRQFSRLEICNLSPDSLSREEVHKWNLVLFNGRWTRGSTAGGCQNYPATYWTNPQFKIHLDEVDEDQEESISEPCCTVLLGLMQKNRRRRKRIGQGMLSIGYAVYQVPKEEIGDVVAGNPYEPHPSEVDQEDDQFRRLFEKLAGKDSEITANALKILLNEAFSKRTDIKFDGFNINTCREMISLLDSNGTGTLGAVEFKTLWLKIQKYLEIYRETDYNHLGTIDAHEMRTALRKAGFTLNSQVQQTIALRYACSKLGINFDSFVACMIRLETLFKLFSLLDKDKDGMVQLSLAEWLCCVLV</sequence>
<dbReference type="EMBL" id="CABD030009128">
    <property type="status" value="NOT_ANNOTATED_CDS"/>
    <property type="molecule type" value="Genomic_DNA"/>
</dbReference>
<dbReference type="GO" id="GO:0005509">
    <property type="term" value="F:calcium ion binding"/>
    <property type="evidence" value="ECO:0007669"/>
    <property type="project" value="InterPro"/>
</dbReference>
<dbReference type="InterPro" id="IPR033883">
    <property type="entry name" value="C2_III"/>
</dbReference>
<dbReference type="EMBL" id="CABD030009129">
    <property type="status" value="NOT_ANNOTATED_CDS"/>
    <property type="molecule type" value="Genomic_DNA"/>
</dbReference>
<feature type="domain" description="Calpain catalytic" evidence="7">
    <location>
        <begin position="45"/>
        <end position="344"/>
    </location>
</feature>
<keyword evidence="4 6" id="KW-0788">Thiol protease</keyword>
<dbReference type="SUPFAM" id="SSF47473">
    <property type="entry name" value="EF-hand"/>
    <property type="match status" value="1"/>
</dbReference>
<evidence type="ECO:0000313" key="9">
    <source>
        <dbReference type="Ensembl" id="ENSGGOP00000030133.1"/>
    </source>
</evidence>
<dbReference type="PRINTS" id="PR00704">
    <property type="entry name" value="CALPAIN"/>
</dbReference>
<proteinExistence type="inferred from homology"/>
<dbReference type="CDD" id="cd16191">
    <property type="entry name" value="EFh_PEF_CAPN8"/>
    <property type="match status" value="1"/>
</dbReference>
<dbReference type="EMBL" id="CABD030009130">
    <property type="status" value="NOT_ANNOTATED_CDS"/>
    <property type="molecule type" value="Genomic_DNA"/>
</dbReference>
<evidence type="ECO:0000256" key="2">
    <source>
        <dbReference type="ARBA" id="ARBA00022670"/>
    </source>
</evidence>
<comment type="similarity">
    <text evidence="1">Belongs to the peptidase C2 family.</text>
</comment>
<dbReference type="Pfam" id="PF00648">
    <property type="entry name" value="Peptidase_C2"/>
    <property type="match status" value="1"/>
</dbReference>
<dbReference type="PROSITE" id="PS50222">
    <property type="entry name" value="EF_HAND_2"/>
    <property type="match status" value="1"/>
</dbReference>
<dbReference type="Pfam" id="PF01067">
    <property type="entry name" value="Calpain_III"/>
    <property type="match status" value="1"/>
</dbReference>
<feature type="active site" evidence="5 6">
    <location>
        <position position="105"/>
    </location>
</feature>
<reference evidence="9 10" key="2">
    <citation type="journal article" date="2012" name="Nature">
        <title>Insights into hominid evolution from the gorilla genome sequence.</title>
        <authorList>
            <person name="Scally A."/>
            <person name="Dutheil J.Y."/>
            <person name="Hillier L.W."/>
            <person name="Jordan G.E."/>
            <person name="Goodhead I."/>
            <person name="Herrero J."/>
            <person name="Hobolth A."/>
            <person name="Lappalainen T."/>
            <person name="Mailund T."/>
            <person name="Marques-Bonet T."/>
            <person name="McCarthy S."/>
            <person name="Montgomery S.H."/>
            <person name="Schwalie P.C."/>
            <person name="Tang Y.A."/>
            <person name="Ward M.C."/>
            <person name="Xue Y."/>
            <person name="Yngvadottir B."/>
            <person name="Alkan C."/>
            <person name="Andersen L.N."/>
            <person name="Ayub Q."/>
            <person name="Ball E.V."/>
            <person name="Beal K."/>
            <person name="Bradley B.J."/>
            <person name="Chen Y."/>
            <person name="Clee C.M."/>
            <person name="Fitzgerald S."/>
            <person name="Graves T.A."/>
            <person name="Gu Y."/>
            <person name="Heath P."/>
            <person name="Heger A."/>
            <person name="Karakoc E."/>
            <person name="Kolb-Kokocinski A."/>
            <person name="Laird G.K."/>
            <person name="Lunter G."/>
            <person name="Meader S."/>
            <person name="Mort M."/>
            <person name="Mullikin J.C."/>
            <person name="Munch K."/>
            <person name="O'Connor T.D."/>
            <person name="Phillips A.D."/>
            <person name="Prado-Martinez J."/>
            <person name="Rogers A.S."/>
            <person name="Sajjadian S."/>
            <person name="Schmidt D."/>
            <person name="Shaw K."/>
            <person name="Simpson J.T."/>
            <person name="Stenson P.D."/>
            <person name="Turner D.J."/>
            <person name="Vigilant L."/>
            <person name="Vilella A.J."/>
            <person name="Whitener W."/>
            <person name="Zhu B."/>
            <person name="Cooper D.N."/>
            <person name="de Jong P."/>
            <person name="Dermitzakis E.T."/>
            <person name="Eichler E.E."/>
            <person name="Flicek P."/>
            <person name="Goldman N."/>
            <person name="Mundy N.I."/>
            <person name="Ning Z."/>
            <person name="Odom D.T."/>
            <person name="Ponting C.P."/>
            <person name="Quail M.A."/>
            <person name="Ryder O.A."/>
            <person name="Searle S.M."/>
            <person name="Warren W.C."/>
            <person name="Wilson R.K."/>
            <person name="Schierup M.H."/>
            <person name="Rogers J."/>
            <person name="Tyler-Smith C."/>
            <person name="Durbin R."/>
        </authorList>
    </citation>
    <scope>NUCLEOTIDE SEQUENCE [LARGE SCALE GENOMIC DNA]</scope>
</reference>
<dbReference type="FunFam" id="1.10.238.10:FF:000099">
    <property type="entry name" value="calpain-2 catalytic subunit"/>
    <property type="match status" value="1"/>
</dbReference>
<keyword evidence="10" id="KW-1185">Reference proteome</keyword>
<evidence type="ECO:0000256" key="5">
    <source>
        <dbReference type="PIRSR" id="PIRSR622684-1"/>
    </source>
</evidence>
<dbReference type="PROSITE" id="PS00139">
    <property type="entry name" value="THIOL_PROTEASE_CYS"/>
    <property type="match status" value="1"/>
</dbReference>
<feature type="domain" description="EF-hand" evidence="8">
    <location>
        <begin position="534"/>
        <end position="569"/>
    </location>
</feature>
<dbReference type="SMART" id="SM00720">
    <property type="entry name" value="calpain_III"/>
    <property type="match status" value="1"/>
</dbReference>
<dbReference type="Gene3D" id="3.90.70.10">
    <property type="entry name" value="Cysteine proteinases"/>
    <property type="match status" value="1"/>
</dbReference>
<feature type="active site" evidence="5 6">
    <location>
        <position position="286"/>
    </location>
</feature>
<dbReference type="STRING" id="9593.ENSGGOP00000030133"/>
<dbReference type="InterPro" id="IPR022682">
    <property type="entry name" value="Calpain_domain_III"/>
</dbReference>
<dbReference type="GO" id="GO:0004198">
    <property type="term" value="F:calcium-dependent cysteine-type endopeptidase activity"/>
    <property type="evidence" value="ECO:0000318"/>
    <property type="project" value="GO_Central"/>
</dbReference>
<dbReference type="FunCoup" id="A0A2I2Y5G1">
    <property type="interactions" value="402"/>
</dbReference>
<dbReference type="SMART" id="SM00230">
    <property type="entry name" value="CysPc"/>
    <property type="match status" value="1"/>
</dbReference>
<dbReference type="CDD" id="cd00214">
    <property type="entry name" value="Calpain_III"/>
    <property type="match status" value="1"/>
</dbReference>
<dbReference type="InParanoid" id="A0A2I2Y5G1"/>
<dbReference type="InterPro" id="IPR002048">
    <property type="entry name" value="EF_hand_dom"/>
</dbReference>
<dbReference type="AlphaFoldDB" id="A0A2I2Y5G1"/>
<gene>
    <name evidence="9" type="primary">CAPN8</name>
</gene>
<evidence type="ECO:0000259" key="7">
    <source>
        <dbReference type="PROSITE" id="PS50203"/>
    </source>
</evidence>
<name>A0A2I2Y5G1_GORGO</name>
<evidence type="ECO:0000256" key="6">
    <source>
        <dbReference type="PROSITE-ProRule" id="PRU00239"/>
    </source>
</evidence>
<dbReference type="Gene3D" id="1.10.238.10">
    <property type="entry name" value="EF-hand"/>
    <property type="match status" value="1"/>
</dbReference>
<organism evidence="9 10">
    <name type="scientific">Gorilla gorilla gorilla</name>
    <name type="common">Western lowland gorilla</name>
    <dbReference type="NCBI Taxonomy" id="9595"/>
    <lineage>
        <taxon>Eukaryota</taxon>
        <taxon>Metazoa</taxon>
        <taxon>Chordata</taxon>
        <taxon>Craniata</taxon>
        <taxon>Vertebrata</taxon>
        <taxon>Euteleostomi</taxon>
        <taxon>Mammalia</taxon>
        <taxon>Eutheria</taxon>
        <taxon>Euarchontoglires</taxon>
        <taxon>Primates</taxon>
        <taxon>Haplorrhini</taxon>
        <taxon>Catarrhini</taxon>
        <taxon>Hominidae</taxon>
        <taxon>Gorilla</taxon>
    </lineage>
</organism>
<dbReference type="InterPro" id="IPR022684">
    <property type="entry name" value="Calpain_cysteine_protease"/>
</dbReference>
<dbReference type="PROSITE" id="PS50203">
    <property type="entry name" value="CALPAIN_CAT"/>
    <property type="match status" value="1"/>
</dbReference>
<accession>A0A2I2Y5G1</accession>
<dbReference type="PANTHER" id="PTHR10183:SF374">
    <property type="entry name" value="CALPAIN-8"/>
    <property type="match status" value="1"/>
</dbReference>
<dbReference type="InterPro" id="IPR036213">
    <property type="entry name" value="Calpain_III_sf"/>
</dbReference>
<dbReference type="InterPro" id="IPR011992">
    <property type="entry name" value="EF-hand-dom_pair"/>
</dbReference>
<dbReference type="InterPro" id="IPR022683">
    <property type="entry name" value="Calpain_III"/>
</dbReference>
<dbReference type="GO" id="GO:0006508">
    <property type="term" value="P:proteolysis"/>
    <property type="evidence" value="ECO:0000318"/>
    <property type="project" value="GO_Central"/>
</dbReference>
<feature type="active site" evidence="5 6">
    <location>
        <position position="262"/>
    </location>
</feature>
<protein>
    <submittedName>
        <fullName evidence="9">Calpain 8</fullName>
    </submittedName>
</protein>
<evidence type="ECO:0000259" key="8">
    <source>
        <dbReference type="PROSITE" id="PS50222"/>
    </source>
</evidence>
<dbReference type="EMBL" id="CABD030009131">
    <property type="status" value="NOT_ANNOTATED_CDS"/>
    <property type="molecule type" value="Genomic_DNA"/>
</dbReference>
<dbReference type="InterPro" id="IPR001300">
    <property type="entry name" value="Peptidase_C2_calpain_cat"/>
</dbReference>
<dbReference type="InterPro" id="IPR000169">
    <property type="entry name" value="Pept_cys_AS"/>
</dbReference>
<evidence type="ECO:0000256" key="4">
    <source>
        <dbReference type="ARBA" id="ARBA00022807"/>
    </source>
</evidence>
<evidence type="ECO:0000256" key="3">
    <source>
        <dbReference type="ARBA" id="ARBA00022801"/>
    </source>
</evidence>